<accession>A0AC35FWZ5</accession>
<reference evidence="2" key="1">
    <citation type="submission" date="2022-11" db="UniProtKB">
        <authorList>
            <consortium name="WormBaseParasite"/>
        </authorList>
    </citation>
    <scope>IDENTIFICATION</scope>
</reference>
<sequence>MKPKTYKWTAVLGVIFCAIIYSTYFLILDPDVRYVTVWESLRKHPTFAASIIAFFGLFFVGGIHRKLMAHKM</sequence>
<protein>
    <submittedName>
        <fullName evidence="2">Transmembrane protein 188</fullName>
    </submittedName>
</protein>
<evidence type="ECO:0000313" key="2">
    <source>
        <dbReference type="WBParaSite" id="PS1159_v2.g21707.t1"/>
    </source>
</evidence>
<dbReference type="Proteomes" id="UP000887580">
    <property type="component" value="Unplaced"/>
</dbReference>
<name>A0AC35FWZ5_9BILA</name>
<dbReference type="WBParaSite" id="PS1159_v2.g21707.t1">
    <property type="protein sequence ID" value="PS1159_v2.g21707.t1"/>
    <property type="gene ID" value="PS1159_v2.g21707"/>
</dbReference>
<evidence type="ECO:0000313" key="1">
    <source>
        <dbReference type="Proteomes" id="UP000887580"/>
    </source>
</evidence>
<organism evidence="1 2">
    <name type="scientific">Panagrolaimus sp. PS1159</name>
    <dbReference type="NCBI Taxonomy" id="55785"/>
    <lineage>
        <taxon>Eukaryota</taxon>
        <taxon>Metazoa</taxon>
        <taxon>Ecdysozoa</taxon>
        <taxon>Nematoda</taxon>
        <taxon>Chromadorea</taxon>
        <taxon>Rhabditida</taxon>
        <taxon>Tylenchina</taxon>
        <taxon>Panagrolaimomorpha</taxon>
        <taxon>Panagrolaimoidea</taxon>
        <taxon>Panagrolaimidae</taxon>
        <taxon>Panagrolaimus</taxon>
    </lineage>
</organism>
<proteinExistence type="predicted"/>